<accession>A0A0E9VRV3</accession>
<dbReference type="EMBL" id="GBXM01028559">
    <property type="protein sequence ID" value="JAH80018.1"/>
    <property type="molecule type" value="Transcribed_RNA"/>
</dbReference>
<sequence length="54" mass="5839">MTETQNKRACCTVHCRAGCIAVGAARGKRVWRGSKIGMDGRASLWPPFPSFSGQ</sequence>
<reference evidence="1" key="2">
    <citation type="journal article" date="2015" name="Fish Shellfish Immunol.">
        <title>Early steps in the European eel (Anguilla anguilla)-Vibrio vulnificus interaction in the gills: Role of the RtxA13 toxin.</title>
        <authorList>
            <person name="Callol A."/>
            <person name="Pajuelo D."/>
            <person name="Ebbesson L."/>
            <person name="Teles M."/>
            <person name="MacKenzie S."/>
            <person name="Amaro C."/>
        </authorList>
    </citation>
    <scope>NUCLEOTIDE SEQUENCE</scope>
</reference>
<dbReference type="AlphaFoldDB" id="A0A0E9VRV3"/>
<reference evidence="1" key="1">
    <citation type="submission" date="2014-11" db="EMBL/GenBank/DDBJ databases">
        <authorList>
            <person name="Amaro Gonzalez C."/>
        </authorList>
    </citation>
    <scope>NUCLEOTIDE SEQUENCE</scope>
</reference>
<name>A0A0E9VRV3_ANGAN</name>
<evidence type="ECO:0000313" key="1">
    <source>
        <dbReference type="EMBL" id="JAH80018.1"/>
    </source>
</evidence>
<proteinExistence type="predicted"/>
<protein>
    <submittedName>
        <fullName evidence="1">Uncharacterized protein</fullName>
    </submittedName>
</protein>
<organism evidence="1">
    <name type="scientific">Anguilla anguilla</name>
    <name type="common">European freshwater eel</name>
    <name type="synonym">Muraena anguilla</name>
    <dbReference type="NCBI Taxonomy" id="7936"/>
    <lineage>
        <taxon>Eukaryota</taxon>
        <taxon>Metazoa</taxon>
        <taxon>Chordata</taxon>
        <taxon>Craniata</taxon>
        <taxon>Vertebrata</taxon>
        <taxon>Euteleostomi</taxon>
        <taxon>Actinopterygii</taxon>
        <taxon>Neopterygii</taxon>
        <taxon>Teleostei</taxon>
        <taxon>Anguilliformes</taxon>
        <taxon>Anguillidae</taxon>
        <taxon>Anguilla</taxon>
    </lineage>
</organism>